<keyword evidence="2" id="KW-1185">Reference proteome</keyword>
<accession>A0ACB6ZGT9</accession>
<organism evidence="1 2">
    <name type="scientific">Thelephora ganbajun</name>
    <name type="common">Ganba fungus</name>
    <dbReference type="NCBI Taxonomy" id="370292"/>
    <lineage>
        <taxon>Eukaryota</taxon>
        <taxon>Fungi</taxon>
        <taxon>Dikarya</taxon>
        <taxon>Basidiomycota</taxon>
        <taxon>Agaricomycotina</taxon>
        <taxon>Agaricomycetes</taxon>
        <taxon>Thelephorales</taxon>
        <taxon>Thelephoraceae</taxon>
        <taxon>Thelephora</taxon>
    </lineage>
</organism>
<sequence length="1417" mass="158682">MKRLFGKKPKKSPNPSPKPISPGIHTNVAAGPLEPRAELDIGPDDEGSNRGSQIVSQDNGAEDEEPPAPEASTSGVADVGADHRSDPPRENATDTRKGGGRGESAKASKVPEREHKNTVLTATTTLSDVPKEVADKFSPLGSLKAVLRTIAAVYANHQETIAIGNRIEYLLSRIVALEERFYSRPSDVEEQRRRDKLVREFERIEGQLQSLSKKPGLAGHAHHSEEVYGLLEDLRETIFDYQIVQQKEIYDQQCKLVTPAEATVLNNFPSAKAAEYRHGDRKGCLKRTRGAILNEIELWARNSRKPPVYWLNGLAGTGKSTIAQTIAERIFADGRLGASFFCSRDFQDRRNLKFVFPTVAVQLARNYPEFRSIFVPLVQSDPEIAHESLYNQMDKLIVRPLKKSKISTVIVIDALDECKDEEPASAILSVLGQFVFQIPKVKFFVTGRPEPRIREGFRLPLLAEATDVFVLHEVESSRVNSDIRLFFRHNFSELKGRRHVLDDWPSSEQLDLLCERAAGLFVYAVATIKFIDHRNNNPKRQLERILQLPTSSVHEGRTRFRPNTTLDSLYMSILQQAFDDDDSEDDHKTRSVLGAVVLAANPLSPSIIAALLGIDCEDVFLRLSSIHSLLILQEDIDSPVRPFHKSFPDFIVDPTRCINKRFHISPPSHHPELLASCLELMNQRLEKNMCNLPDGVTNREVDDLCERAERHLDPALRYVCKSWHKHLIDGHTSRRPTITSTLRRFLEKKFLFWLEVLSVLGATKEAVGALEVAMKWLEVSPTLDLVTDCFRFVMGFFEIISISCPHIYHSALPLCPRKSIVRCLYEPHARPMTRIVHGLPNSWESSIASMMLPSRIKTAVWSPCSKLIAISWDKIIQITDAVTLERVTTLYPPDCLNLDLQLVFSPNTRLLTFCGGNPQELISWDLQTGGLVSSIALWSSGYTTNRTSVTYSTCGTMVAGLICNQSTFTIFICNVLLGTHTNSHFAEGQALQEIWTHGECLRFATTDSGSITTWEVGFASPHTPIRLESLPIPHYFRPWKKHQLHPTSSRLAFTTEGLLVIWDTQHSKSLLSTDFNQYGSMSFSSDGCFFAGMGSGEIRLWKESPTGYTLHQKLTFNAEAFGDVLVSPDGESIIALDGSVIQLWRTTDSITSPSDVSTLAVQRNRRQFILELSSDETLAAVARKDCNTVTVLDLKSGIPRLTIDVGMGVYAVGVAGNGIVVVGKREIVTWNLPAGNDILDLRASVKDRFLTSMLGSRPFDGKRPISVSPDLRRIATTAPYNGGMNTQEFFHLYDLRTKNLLTSEFVSHQTNIFFSPDGREVWSVSQANRLSGRKIMEDSKSNFIRLEHLKSTGQPSWRSSRGYRVTDGGWVLSPGGKQHLWLPPSWRLSGGNRRWSGRFLLLLDSKLPEPVILELGE</sequence>
<reference evidence="1" key="1">
    <citation type="submission" date="2019-10" db="EMBL/GenBank/DDBJ databases">
        <authorList>
            <consortium name="DOE Joint Genome Institute"/>
            <person name="Kuo A."/>
            <person name="Miyauchi S."/>
            <person name="Kiss E."/>
            <person name="Drula E."/>
            <person name="Kohler A."/>
            <person name="Sanchez-Garcia M."/>
            <person name="Andreopoulos B."/>
            <person name="Barry K.W."/>
            <person name="Bonito G."/>
            <person name="Buee M."/>
            <person name="Carver A."/>
            <person name="Chen C."/>
            <person name="Cichocki N."/>
            <person name="Clum A."/>
            <person name="Culley D."/>
            <person name="Crous P.W."/>
            <person name="Fauchery L."/>
            <person name="Girlanda M."/>
            <person name="Hayes R."/>
            <person name="Keri Z."/>
            <person name="Labutti K."/>
            <person name="Lipzen A."/>
            <person name="Lombard V."/>
            <person name="Magnuson J."/>
            <person name="Maillard F."/>
            <person name="Morin E."/>
            <person name="Murat C."/>
            <person name="Nolan M."/>
            <person name="Ohm R."/>
            <person name="Pangilinan J."/>
            <person name="Pereira M."/>
            <person name="Perotto S."/>
            <person name="Peter M."/>
            <person name="Riley R."/>
            <person name="Sitrit Y."/>
            <person name="Stielow B."/>
            <person name="Szollosi G."/>
            <person name="Zifcakova L."/>
            <person name="Stursova M."/>
            <person name="Spatafora J.W."/>
            <person name="Tedersoo L."/>
            <person name="Vaario L.-M."/>
            <person name="Yamada A."/>
            <person name="Yan M."/>
            <person name="Wang P."/>
            <person name="Xu J."/>
            <person name="Bruns T."/>
            <person name="Baldrian P."/>
            <person name="Vilgalys R."/>
            <person name="Henrissat B."/>
            <person name="Grigoriev I.V."/>
            <person name="Hibbett D."/>
            <person name="Nagy L.G."/>
            <person name="Martin F.M."/>
        </authorList>
    </citation>
    <scope>NUCLEOTIDE SEQUENCE</scope>
    <source>
        <strain evidence="1">P2</strain>
    </source>
</reference>
<evidence type="ECO:0000313" key="1">
    <source>
        <dbReference type="EMBL" id="KAF9648789.1"/>
    </source>
</evidence>
<dbReference type="EMBL" id="MU118007">
    <property type="protein sequence ID" value="KAF9648789.1"/>
    <property type="molecule type" value="Genomic_DNA"/>
</dbReference>
<name>A0ACB6ZGT9_THEGA</name>
<proteinExistence type="predicted"/>
<protein>
    <submittedName>
        <fullName evidence="1">Uncharacterized protein</fullName>
    </submittedName>
</protein>
<gene>
    <name evidence="1" type="ORF">BDM02DRAFT_3186777</name>
</gene>
<dbReference type="Proteomes" id="UP000886501">
    <property type="component" value="Unassembled WGS sequence"/>
</dbReference>
<evidence type="ECO:0000313" key="2">
    <source>
        <dbReference type="Proteomes" id="UP000886501"/>
    </source>
</evidence>
<reference evidence="1" key="2">
    <citation type="journal article" date="2020" name="Nat. Commun.">
        <title>Large-scale genome sequencing of mycorrhizal fungi provides insights into the early evolution of symbiotic traits.</title>
        <authorList>
            <person name="Miyauchi S."/>
            <person name="Kiss E."/>
            <person name="Kuo A."/>
            <person name="Drula E."/>
            <person name="Kohler A."/>
            <person name="Sanchez-Garcia M."/>
            <person name="Morin E."/>
            <person name="Andreopoulos B."/>
            <person name="Barry K.W."/>
            <person name="Bonito G."/>
            <person name="Buee M."/>
            <person name="Carver A."/>
            <person name="Chen C."/>
            <person name="Cichocki N."/>
            <person name="Clum A."/>
            <person name="Culley D."/>
            <person name="Crous P.W."/>
            <person name="Fauchery L."/>
            <person name="Girlanda M."/>
            <person name="Hayes R.D."/>
            <person name="Keri Z."/>
            <person name="LaButti K."/>
            <person name="Lipzen A."/>
            <person name="Lombard V."/>
            <person name="Magnuson J."/>
            <person name="Maillard F."/>
            <person name="Murat C."/>
            <person name="Nolan M."/>
            <person name="Ohm R.A."/>
            <person name="Pangilinan J."/>
            <person name="Pereira M.F."/>
            <person name="Perotto S."/>
            <person name="Peter M."/>
            <person name="Pfister S."/>
            <person name="Riley R."/>
            <person name="Sitrit Y."/>
            <person name="Stielow J.B."/>
            <person name="Szollosi G."/>
            <person name="Zifcakova L."/>
            <person name="Stursova M."/>
            <person name="Spatafora J.W."/>
            <person name="Tedersoo L."/>
            <person name="Vaario L.M."/>
            <person name="Yamada A."/>
            <person name="Yan M."/>
            <person name="Wang P."/>
            <person name="Xu J."/>
            <person name="Bruns T."/>
            <person name="Baldrian P."/>
            <person name="Vilgalys R."/>
            <person name="Dunand C."/>
            <person name="Henrissat B."/>
            <person name="Grigoriev I.V."/>
            <person name="Hibbett D."/>
            <person name="Nagy L.G."/>
            <person name="Martin F.M."/>
        </authorList>
    </citation>
    <scope>NUCLEOTIDE SEQUENCE</scope>
    <source>
        <strain evidence="1">P2</strain>
    </source>
</reference>
<comment type="caution">
    <text evidence="1">The sequence shown here is derived from an EMBL/GenBank/DDBJ whole genome shotgun (WGS) entry which is preliminary data.</text>
</comment>